<dbReference type="PANTHER" id="PTHR16222:SF34">
    <property type="entry name" value="ADP-RIBOSYLGLYCOHYDROLASE"/>
    <property type="match status" value="1"/>
</dbReference>
<organism evidence="1">
    <name type="scientific">Leptocylindrus danicus</name>
    <dbReference type="NCBI Taxonomy" id="163516"/>
    <lineage>
        <taxon>Eukaryota</taxon>
        <taxon>Sar</taxon>
        <taxon>Stramenopiles</taxon>
        <taxon>Ochrophyta</taxon>
        <taxon>Bacillariophyta</taxon>
        <taxon>Coscinodiscophyceae</taxon>
        <taxon>Chaetocerotophycidae</taxon>
        <taxon>Leptocylindrales</taxon>
        <taxon>Leptocylindraceae</taxon>
        <taxon>Leptocylindrus</taxon>
    </lineage>
</organism>
<reference evidence="1" key="1">
    <citation type="submission" date="2021-01" db="EMBL/GenBank/DDBJ databases">
        <authorList>
            <person name="Corre E."/>
            <person name="Pelletier E."/>
            <person name="Niang G."/>
            <person name="Scheremetjew M."/>
            <person name="Finn R."/>
            <person name="Kale V."/>
            <person name="Holt S."/>
            <person name="Cochrane G."/>
            <person name="Meng A."/>
            <person name="Brown T."/>
            <person name="Cohen L."/>
        </authorList>
    </citation>
    <scope>NUCLEOTIDE SEQUENCE</scope>
    <source>
        <strain evidence="1">B650</strain>
    </source>
</reference>
<dbReference type="InterPro" id="IPR050792">
    <property type="entry name" value="ADP-ribosylglycohydrolase"/>
</dbReference>
<dbReference type="InterPro" id="IPR036705">
    <property type="entry name" value="Ribosyl_crysJ1_sf"/>
</dbReference>
<dbReference type="Pfam" id="PF03747">
    <property type="entry name" value="ADP_ribosyl_GH"/>
    <property type="match status" value="1"/>
</dbReference>
<name>A0A7S2PJN6_9STRA</name>
<dbReference type="EMBL" id="HBGY01027047">
    <property type="protein sequence ID" value="CAD9601270.1"/>
    <property type="molecule type" value="Transcribed_RNA"/>
</dbReference>
<dbReference type="InterPro" id="IPR005502">
    <property type="entry name" value="Ribosyl_crysJ1"/>
</dbReference>
<accession>A0A7S2PJN6</accession>
<dbReference type="SUPFAM" id="SSF101478">
    <property type="entry name" value="ADP-ribosylglycohydrolase"/>
    <property type="match status" value="1"/>
</dbReference>
<dbReference type="AlphaFoldDB" id="A0A7S2PJN6"/>
<gene>
    <name evidence="1" type="ORF">LDAN0321_LOCUS16770</name>
</gene>
<dbReference type="Gene3D" id="1.10.4080.10">
    <property type="entry name" value="ADP-ribosylation/Crystallin J1"/>
    <property type="match status" value="1"/>
</dbReference>
<evidence type="ECO:0008006" key="2">
    <source>
        <dbReference type="Google" id="ProtNLM"/>
    </source>
</evidence>
<dbReference type="PANTHER" id="PTHR16222">
    <property type="entry name" value="ADP-RIBOSYLGLYCOHYDROLASE"/>
    <property type="match status" value="1"/>
</dbReference>
<sequence length="305" mass="32893">MNKSNTNGGGRGSFSKGAGGISIIGDVINHGKRQFWDPKKSVHYHATLQKGENTLEVQLVRVLMKSIVATGGVFDPEHFRQSYVTFMRSPGSHNDTYASTCHRMFFANLVFKNLPPDQCPDNDGHNIDTIDGLVLPTIAALAASASGDGDLAKTFAVQAAAVTRNSKVLESTSEVWSTIVFDVLHGEDINVSLDSAARLLGLRSPLDNVRDEISACYLGGSLPPTLNMIKKYTSKNNDVWTGILANANTGGENVHRGSILGAVLGAHAGIEKMPPKLFDLHHREELEGEINAFVNAVLRSDSKEL</sequence>
<evidence type="ECO:0000313" key="1">
    <source>
        <dbReference type="EMBL" id="CAD9601270.1"/>
    </source>
</evidence>
<protein>
    <recommendedName>
        <fullName evidence="2">ADP-ribosylglycohydrolase</fullName>
    </recommendedName>
</protein>
<proteinExistence type="predicted"/>